<keyword evidence="3" id="KW-1185">Reference proteome</keyword>
<name>A0A7U3VLA2_9ACTN</name>
<dbReference type="AlphaFoldDB" id="A0A7U3VLA2"/>
<dbReference type="Proteomes" id="UP000595703">
    <property type="component" value="Chromosome"/>
</dbReference>
<evidence type="ECO:0000256" key="1">
    <source>
        <dbReference type="SAM" id="MobiDB-lite"/>
    </source>
</evidence>
<organism evidence="2 3">
    <name type="scientific">Actinacidiphila reveromycinica</name>
    <dbReference type="NCBI Taxonomy" id="659352"/>
    <lineage>
        <taxon>Bacteria</taxon>
        <taxon>Bacillati</taxon>
        <taxon>Actinomycetota</taxon>
        <taxon>Actinomycetes</taxon>
        <taxon>Kitasatosporales</taxon>
        <taxon>Streptomycetaceae</taxon>
        <taxon>Actinacidiphila</taxon>
    </lineage>
</organism>
<evidence type="ECO:0000313" key="2">
    <source>
        <dbReference type="EMBL" id="BBA95329.1"/>
    </source>
</evidence>
<feature type="compositionally biased region" description="Low complexity" evidence="1">
    <location>
        <begin position="161"/>
        <end position="179"/>
    </location>
</feature>
<sequence length="193" mass="20696">MPCVSTNVFVRRTPTEVFDFLADARNLALWSSGVSSVEPGYVEPGVDAVYRYRFPGRRRSHRLVCADFEPGRRIAFRGQRMWGPLGTQVPFYGFDLLPHADGTMVRLSVTSSLSAALVLLAPLVAMAWRRDLPADGLKFRDLLGEGRAAAESLAAATAGGAETAAPAPAEEADVPAATPMRASSAPTGFDYAH</sequence>
<reference evidence="2 3" key="2">
    <citation type="journal article" date="2011" name="J. Antibiot.">
        <title>Furaquinocins I and J: novel polyketide isoprenoid hybrid compounds from Streptomyces reveromyceticus SN-593.</title>
        <authorList>
            <person name="Panthee S."/>
            <person name="Takahashi S."/>
            <person name="Takagi H."/>
            <person name="Nogawa T."/>
            <person name="Oowada E."/>
            <person name="Uramoto M."/>
            <person name="Osada H."/>
        </authorList>
    </citation>
    <scope>NUCLEOTIDE SEQUENCE [LARGE SCALE GENOMIC DNA]</scope>
    <source>
        <strain evidence="2 3">SN-593</strain>
    </source>
</reference>
<dbReference type="InterPro" id="IPR023393">
    <property type="entry name" value="START-like_dom_sf"/>
</dbReference>
<reference evidence="2 3" key="1">
    <citation type="journal article" date="2010" name="J. Bacteriol.">
        <title>Biochemical characterization of a novel indole prenyltransferase from Streptomyces sp. SN-593.</title>
        <authorList>
            <person name="Takahashi S."/>
            <person name="Takagi H."/>
            <person name="Toyoda A."/>
            <person name="Uramoto M."/>
            <person name="Nogawa T."/>
            <person name="Ueki M."/>
            <person name="Sakaki Y."/>
            <person name="Osada H."/>
        </authorList>
    </citation>
    <scope>NUCLEOTIDE SEQUENCE [LARGE SCALE GENOMIC DNA]</scope>
    <source>
        <strain evidence="2 3">SN-593</strain>
    </source>
</reference>
<dbReference type="KEGG" id="arev:RVR_148"/>
<dbReference type="Gene3D" id="3.30.530.20">
    <property type="match status" value="1"/>
</dbReference>
<dbReference type="Pfam" id="PF10604">
    <property type="entry name" value="Polyketide_cyc2"/>
    <property type="match status" value="1"/>
</dbReference>
<dbReference type="SUPFAM" id="SSF55961">
    <property type="entry name" value="Bet v1-like"/>
    <property type="match status" value="1"/>
</dbReference>
<dbReference type="InterPro" id="IPR019587">
    <property type="entry name" value="Polyketide_cyclase/dehydratase"/>
</dbReference>
<reference evidence="2 3" key="3">
    <citation type="journal article" date="2011" name="Nat. Chem. Biol.">
        <title>Reveromycin A biosynthesis uses RevG and RevJ for stereospecific spiroacetal formation.</title>
        <authorList>
            <person name="Takahashi S."/>
            <person name="Toyoda A."/>
            <person name="Sekiyama Y."/>
            <person name="Takagi H."/>
            <person name="Nogawa T."/>
            <person name="Uramoto M."/>
            <person name="Suzuki R."/>
            <person name="Koshino H."/>
            <person name="Kumano T."/>
            <person name="Panthee S."/>
            <person name="Dairi T."/>
            <person name="Ishikawa J."/>
            <person name="Ikeda H."/>
            <person name="Sakaki Y."/>
            <person name="Osada H."/>
        </authorList>
    </citation>
    <scope>NUCLEOTIDE SEQUENCE [LARGE SCALE GENOMIC DNA]</scope>
    <source>
        <strain evidence="2 3">SN-593</strain>
    </source>
</reference>
<proteinExistence type="predicted"/>
<feature type="region of interest" description="Disordered" evidence="1">
    <location>
        <begin position="161"/>
        <end position="193"/>
    </location>
</feature>
<evidence type="ECO:0000313" key="3">
    <source>
        <dbReference type="Proteomes" id="UP000595703"/>
    </source>
</evidence>
<protein>
    <recommendedName>
        <fullName evidence="4">Polyketide cyclase</fullName>
    </recommendedName>
</protein>
<gene>
    <name evidence="2" type="ORF">RVR_148</name>
</gene>
<evidence type="ECO:0008006" key="4">
    <source>
        <dbReference type="Google" id="ProtNLM"/>
    </source>
</evidence>
<dbReference type="EMBL" id="AP018365">
    <property type="protein sequence ID" value="BBA95329.1"/>
    <property type="molecule type" value="Genomic_DNA"/>
</dbReference>
<accession>A0A7U3VLA2</accession>
<reference evidence="2 3" key="4">
    <citation type="journal article" date="2020" name="Sci. Rep.">
        <title>beta-carboline chemical signals induce reveromycin production through a LuxR family regulator in Streptomyces sp. SN-593.</title>
        <authorList>
            <person name="Panthee S."/>
            <person name="Kito N."/>
            <person name="Hayashi T."/>
            <person name="Shimizu T."/>
            <person name="Ishikawa J."/>
            <person name="Hamamoto H."/>
            <person name="Osada H."/>
            <person name="Takahashi S."/>
        </authorList>
    </citation>
    <scope>NUCLEOTIDE SEQUENCE [LARGE SCALE GENOMIC DNA]</scope>
    <source>
        <strain evidence="2 3">SN-593</strain>
    </source>
</reference>